<dbReference type="EMBL" id="CAJOBO010002641">
    <property type="protein sequence ID" value="CAF4461565.1"/>
    <property type="molecule type" value="Genomic_DNA"/>
</dbReference>
<reference evidence="5" key="1">
    <citation type="submission" date="2021-02" db="EMBL/GenBank/DDBJ databases">
        <authorList>
            <person name="Nowell W R."/>
        </authorList>
    </citation>
    <scope>NUCLEOTIDE SEQUENCE</scope>
</reference>
<keyword evidence="3" id="KW-1133">Transmembrane helix</keyword>
<dbReference type="EMBL" id="CAJNXB010000449">
    <property type="protein sequence ID" value="CAF3054690.1"/>
    <property type="molecule type" value="Genomic_DNA"/>
</dbReference>
<evidence type="ECO:0000313" key="10">
    <source>
        <dbReference type="EMBL" id="CAF4784492.1"/>
    </source>
</evidence>
<name>A0A818BXE8_9BILA</name>
<keyword evidence="3" id="KW-0472">Membrane</keyword>
<dbReference type="AlphaFoldDB" id="A0A818BXE8"/>
<dbReference type="EMBL" id="CAJOBQ010002053">
    <property type="protein sequence ID" value="CAF4535919.1"/>
    <property type="molecule type" value="Genomic_DNA"/>
</dbReference>
<comment type="subcellular location">
    <subcellularLocation>
        <location evidence="3">Golgi apparatus</location>
        <location evidence="3">Golgi stack membrane</location>
        <topology evidence="3">Single-pass type II membrane protein</topology>
    </subcellularLocation>
</comment>
<evidence type="ECO:0000313" key="6">
    <source>
        <dbReference type="EMBL" id="CAF3745444.1"/>
    </source>
</evidence>
<comment type="pathway">
    <text evidence="3">Protein modification; protein glycosylation.</text>
</comment>
<dbReference type="Proteomes" id="UP000663825">
    <property type="component" value="Unassembled WGS sequence"/>
</dbReference>
<evidence type="ECO:0000256" key="2">
    <source>
        <dbReference type="ARBA" id="ARBA00022679"/>
    </source>
</evidence>
<dbReference type="EMBL" id="CAJOBP010006116">
    <property type="protein sequence ID" value="CAF4485548.1"/>
    <property type="molecule type" value="Genomic_DNA"/>
</dbReference>
<dbReference type="GO" id="GO:0005975">
    <property type="term" value="P:carbohydrate metabolic process"/>
    <property type="evidence" value="ECO:0007669"/>
    <property type="project" value="InterPro"/>
</dbReference>
<gene>
    <name evidence="6" type="ORF">FME351_LOCUS30525</name>
    <name evidence="7" type="ORF">HFQ381_LOCUS24692</name>
    <name evidence="5" type="ORF">LUA448_LOCUS19803</name>
    <name evidence="10" type="ORF">QYT958_LOCUS22907</name>
    <name evidence="4" type="ORF">TIS948_LOCUS4219</name>
    <name evidence="9" type="ORF">TSG867_LOCUS23616</name>
    <name evidence="8" type="ORF">UJA718_LOCUS25260</name>
</gene>
<comment type="caution">
    <text evidence="5">The sequence shown here is derived from an EMBL/GenBank/DDBJ whole genome shotgun (WGS) entry which is preliminary data.</text>
</comment>
<dbReference type="Proteomes" id="UP000663869">
    <property type="component" value="Unassembled WGS sequence"/>
</dbReference>
<keyword evidence="3" id="KW-0325">Glycoprotein</keyword>
<dbReference type="GO" id="GO:0008107">
    <property type="term" value="F:galactoside 2-alpha-L-fucosyltransferase activity"/>
    <property type="evidence" value="ECO:0007669"/>
    <property type="project" value="InterPro"/>
</dbReference>
<dbReference type="Proteomes" id="UP000663848">
    <property type="component" value="Unassembled WGS sequence"/>
</dbReference>
<dbReference type="OrthoDB" id="3226at2759"/>
<dbReference type="Proteomes" id="UP000663873">
    <property type="component" value="Unassembled WGS sequence"/>
</dbReference>
<evidence type="ECO:0000256" key="3">
    <source>
        <dbReference type="RuleBase" id="RU363129"/>
    </source>
</evidence>
<keyword evidence="12" id="KW-1185">Reference proteome</keyword>
<dbReference type="EMBL" id="CAJOBR010004506">
    <property type="protein sequence ID" value="CAF4784492.1"/>
    <property type="molecule type" value="Genomic_DNA"/>
</dbReference>
<evidence type="ECO:0000313" key="4">
    <source>
        <dbReference type="EMBL" id="CAF3054690.1"/>
    </source>
</evidence>
<dbReference type="EC" id="2.4.1.-" evidence="3"/>
<dbReference type="EMBL" id="CAJNYD010002537">
    <property type="protein sequence ID" value="CAF3425026.1"/>
    <property type="molecule type" value="Genomic_DNA"/>
</dbReference>
<dbReference type="PANTHER" id="PTHR11927">
    <property type="entry name" value="GALACTOSIDE 2-L-FUCOSYLTRANSFERASE"/>
    <property type="match status" value="1"/>
</dbReference>
<dbReference type="Proteomes" id="UP000663833">
    <property type="component" value="Unassembled WGS sequence"/>
</dbReference>
<proteinExistence type="inferred from homology"/>
<evidence type="ECO:0000313" key="5">
    <source>
        <dbReference type="EMBL" id="CAF3425026.1"/>
    </source>
</evidence>
<dbReference type="InterPro" id="IPR002516">
    <property type="entry name" value="Glyco_trans_11"/>
</dbReference>
<keyword evidence="3" id="KW-0735">Signal-anchor</keyword>
<keyword evidence="2 3" id="KW-0808">Transferase</keyword>
<dbReference type="Proteomes" id="UP000663851">
    <property type="component" value="Unassembled WGS sequence"/>
</dbReference>
<dbReference type="PANTHER" id="PTHR11927:SF9">
    <property type="entry name" value="L-FUCOSYLTRANSFERASE"/>
    <property type="match status" value="1"/>
</dbReference>
<keyword evidence="3" id="KW-0812">Transmembrane</keyword>
<evidence type="ECO:0000313" key="11">
    <source>
        <dbReference type="Proteomes" id="UP000663833"/>
    </source>
</evidence>
<evidence type="ECO:0000313" key="12">
    <source>
        <dbReference type="Proteomes" id="UP000663873"/>
    </source>
</evidence>
<keyword evidence="1 3" id="KW-0328">Glycosyltransferase</keyword>
<accession>A0A818BXE8</accession>
<evidence type="ECO:0000313" key="8">
    <source>
        <dbReference type="EMBL" id="CAF4485548.1"/>
    </source>
</evidence>
<comment type="similarity">
    <text evidence="3">Belongs to the glycosyltransferase 11 family.</text>
</comment>
<dbReference type="CDD" id="cd11301">
    <property type="entry name" value="Fut1_Fut2_like"/>
    <property type="match status" value="1"/>
</dbReference>
<sequence>MNTSYHLNVTSIESSLKRKVFYIVLTVVIVMLTFQFFDSSNQKFIQSQNIVYTNLFKILKRTSVKNTTVKTSITTTQTTTITATTPAATTTTISTITSLTSLHITPLKNSSNVSITVATLASQTLSTTTATTTNFDEVLCDNITGSKTINMSDNPCERIRCNILLRQSGGRLGNRMFMFASAYGLARAQNCRLFVAQPILKELSSNFQMKPIDKKMLLPAEEVNKLKAISQQLSICEFLPKMLIPHVFHTLEIFGYWQSYLYFDAYREEIREFFSSRDDTLSRLSAYLTNMTVVICPQCPSLPTKTHRELRQAFQNRYNVTWISIHIRRTDFRGLGYSSDDSYIRRAMNIYRRRYHNFDVRFLVASDDRPYCQQIFEGDIKARKVFVLPSRFSPGDDLMALTLCHHAIVTGGTYGFWAAYLGGGEVIHDIRYKAGCSQMEYYPPWFMLIGPLPNRNDKASKT</sequence>
<feature type="transmembrane region" description="Helical" evidence="3">
    <location>
        <begin position="20"/>
        <end position="37"/>
    </location>
</feature>
<evidence type="ECO:0000313" key="7">
    <source>
        <dbReference type="EMBL" id="CAF4461565.1"/>
    </source>
</evidence>
<dbReference type="UniPathway" id="UPA00378"/>
<keyword evidence="3" id="KW-0333">Golgi apparatus</keyword>
<dbReference type="Pfam" id="PF01531">
    <property type="entry name" value="Glyco_transf_11"/>
    <property type="match status" value="1"/>
</dbReference>
<organism evidence="5 11">
    <name type="scientific">Rotaria socialis</name>
    <dbReference type="NCBI Taxonomy" id="392032"/>
    <lineage>
        <taxon>Eukaryota</taxon>
        <taxon>Metazoa</taxon>
        <taxon>Spiralia</taxon>
        <taxon>Gnathifera</taxon>
        <taxon>Rotifera</taxon>
        <taxon>Eurotatoria</taxon>
        <taxon>Bdelloidea</taxon>
        <taxon>Philodinida</taxon>
        <taxon>Philodinidae</taxon>
        <taxon>Rotaria</taxon>
    </lineage>
</organism>
<protein>
    <recommendedName>
        <fullName evidence="3">L-Fucosyltransferase</fullName>
        <ecNumber evidence="3">2.4.1.-</ecNumber>
    </recommendedName>
</protein>
<dbReference type="GO" id="GO:0032580">
    <property type="term" value="C:Golgi cisterna membrane"/>
    <property type="evidence" value="ECO:0007669"/>
    <property type="project" value="UniProtKB-SubCell"/>
</dbReference>
<dbReference type="EMBL" id="CAJNYU010004341">
    <property type="protein sequence ID" value="CAF3745444.1"/>
    <property type="molecule type" value="Genomic_DNA"/>
</dbReference>
<dbReference type="Proteomes" id="UP000663862">
    <property type="component" value="Unassembled WGS sequence"/>
</dbReference>
<evidence type="ECO:0000256" key="1">
    <source>
        <dbReference type="ARBA" id="ARBA00022676"/>
    </source>
</evidence>
<evidence type="ECO:0000313" key="9">
    <source>
        <dbReference type="EMBL" id="CAF4535919.1"/>
    </source>
</evidence>